<evidence type="ECO:0000313" key="1">
    <source>
        <dbReference type="EMBL" id="MBW7452460.1"/>
    </source>
</evidence>
<proteinExistence type="predicted"/>
<dbReference type="Proteomes" id="UP001519887">
    <property type="component" value="Unassembled WGS sequence"/>
</dbReference>
<organism evidence="1 2">
    <name type="scientific">Paenibacillus sepulcri</name>
    <dbReference type="NCBI Taxonomy" id="359917"/>
    <lineage>
        <taxon>Bacteria</taxon>
        <taxon>Bacillati</taxon>
        <taxon>Bacillota</taxon>
        <taxon>Bacilli</taxon>
        <taxon>Bacillales</taxon>
        <taxon>Paenibacillaceae</taxon>
        <taxon>Paenibacillus</taxon>
    </lineage>
</organism>
<dbReference type="EMBL" id="JAHZIK010000001">
    <property type="protein sequence ID" value="MBW7452460.1"/>
    <property type="molecule type" value="Genomic_DNA"/>
</dbReference>
<comment type="caution">
    <text evidence="1">The sequence shown here is derived from an EMBL/GenBank/DDBJ whole genome shotgun (WGS) entry which is preliminary data.</text>
</comment>
<dbReference type="RefSeq" id="WP_210045150.1">
    <property type="nucleotide sequence ID" value="NZ_JBHLVU010000013.1"/>
</dbReference>
<keyword evidence="2" id="KW-1185">Reference proteome</keyword>
<protein>
    <submittedName>
        <fullName evidence="1">Uncharacterized protein</fullName>
    </submittedName>
</protein>
<gene>
    <name evidence="1" type="ORF">K0U00_00200</name>
</gene>
<evidence type="ECO:0000313" key="2">
    <source>
        <dbReference type="Proteomes" id="UP001519887"/>
    </source>
</evidence>
<name>A0ABS7BUX7_9BACL</name>
<reference evidence="1 2" key="1">
    <citation type="submission" date="2021-07" db="EMBL/GenBank/DDBJ databases">
        <title>Paenibacillus radiodurans sp. nov., isolated from the southeastern edge of Tengger Desert.</title>
        <authorList>
            <person name="Zhang G."/>
        </authorList>
    </citation>
    <scope>NUCLEOTIDE SEQUENCE [LARGE SCALE GENOMIC DNA]</scope>
    <source>
        <strain evidence="1 2">CCM 7311</strain>
    </source>
</reference>
<accession>A0ABS7BUX7</accession>
<sequence length="90" mass="10131">MKAHWGDRGALENITWEGCVELSKAILSSPPGDWTHTINGEPVRLERIVLVPGELAKVFFRGKDYGGSWSIAAWEKDAKKIVVYEQMVLF</sequence>